<gene>
    <name evidence="2" type="ORF">HHI36_011207</name>
</gene>
<evidence type="ECO:0000313" key="2">
    <source>
        <dbReference type="EMBL" id="KAL3267066.1"/>
    </source>
</evidence>
<evidence type="ECO:0000313" key="3">
    <source>
        <dbReference type="Proteomes" id="UP001516400"/>
    </source>
</evidence>
<keyword evidence="1" id="KW-0812">Transmembrane</keyword>
<dbReference type="Proteomes" id="UP001516400">
    <property type="component" value="Unassembled WGS sequence"/>
</dbReference>
<evidence type="ECO:0000256" key="1">
    <source>
        <dbReference type="SAM" id="Phobius"/>
    </source>
</evidence>
<keyword evidence="3" id="KW-1185">Reference proteome</keyword>
<comment type="caution">
    <text evidence="2">The sequence shown here is derived from an EMBL/GenBank/DDBJ whole genome shotgun (WGS) entry which is preliminary data.</text>
</comment>
<accession>A0ABD2ML21</accession>
<proteinExistence type="predicted"/>
<feature type="transmembrane region" description="Helical" evidence="1">
    <location>
        <begin position="69"/>
        <end position="91"/>
    </location>
</feature>
<dbReference type="EMBL" id="JABFTP020000001">
    <property type="protein sequence ID" value="KAL3267066.1"/>
    <property type="molecule type" value="Genomic_DNA"/>
</dbReference>
<name>A0ABD2ML21_9CUCU</name>
<organism evidence="2 3">
    <name type="scientific">Cryptolaemus montrouzieri</name>
    <dbReference type="NCBI Taxonomy" id="559131"/>
    <lineage>
        <taxon>Eukaryota</taxon>
        <taxon>Metazoa</taxon>
        <taxon>Ecdysozoa</taxon>
        <taxon>Arthropoda</taxon>
        <taxon>Hexapoda</taxon>
        <taxon>Insecta</taxon>
        <taxon>Pterygota</taxon>
        <taxon>Neoptera</taxon>
        <taxon>Endopterygota</taxon>
        <taxon>Coleoptera</taxon>
        <taxon>Polyphaga</taxon>
        <taxon>Cucujiformia</taxon>
        <taxon>Coccinelloidea</taxon>
        <taxon>Coccinellidae</taxon>
        <taxon>Scymninae</taxon>
        <taxon>Scymnini</taxon>
        <taxon>Cryptolaemus</taxon>
    </lineage>
</organism>
<keyword evidence="1" id="KW-0472">Membrane</keyword>
<dbReference type="AlphaFoldDB" id="A0ABD2ML21"/>
<protein>
    <submittedName>
        <fullName evidence="2">Uncharacterized protein</fullName>
    </submittedName>
</protein>
<reference evidence="2 3" key="1">
    <citation type="journal article" date="2021" name="BMC Biol.">
        <title>Horizontally acquired antibacterial genes associated with adaptive radiation of ladybird beetles.</title>
        <authorList>
            <person name="Li H.S."/>
            <person name="Tang X.F."/>
            <person name="Huang Y.H."/>
            <person name="Xu Z.Y."/>
            <person name="Chen M.L."/>
            <person name="Du X.Y."/>
            <person name="Qiu B.Y."/>
            <person name="Chen P.T."/>
            <person name="Zhang W."/>
            <person name="Slipinski A."/>
            <person name="Escalona H.E."/>
            <person name="Waterhouse R.M."/>
            <person name="Zwick A."/>
            <person name="Pang H."/>
        </authorList>
    </citation>
    <scope>NUCLEOTIDE SEQUENCE [LARGE SCALE GENOMIC DNA]</scope>
    <source>
        <strain evidence="2">SYSU2018</strain>
    </source>
</reference>
<sequence length="116" mass="13331">MSSEKNDGKPIVPKKGVTNEHFISVTEKTQNNITLSKLNEHYNQNLLKGNDAKQTEKENIEKINRSSNFVLPIVAIGVSIPLIGLLVIGFYKCGAEWWQHRHYRRMDFLIDGMYNN</sequence>
<keyword evidence="1" id="KW-1133">Transmembrane helix</keyword>